<protein>
    <submittedName>
        <fullName evidence="2">Uncharacterized protein</fullName>
    </submittedName>
</protein>
<feature type="region of interest" description="Disordered" evidence="1">
    <location>
        <begin position="1"/>
        <end position="45"/>
    </location>
</feature>
<feature type="compositionally biased region" description="Low complexity" evidence="1">
    <location>
        <begin position="16"/>
        <end position="25"/>
    </location>
</feature>
<evidence type="ECO:0000313" key="2">
    <source>
        <dbReference type="EMBL" id="EUA54530.1"/>
    </source>
</evidence>
<accession>X8CGX0</accession>
<sequence length="45" mass="4960">MRAELISGGSATKSGNNRNPPQRRQPLPRPAWTSKAWPNIEISST</sequence>
<reference evidence="2" key="1">
    <citation type="submission" date="2014-01" db="EMBL/GenBank/DDBJ databases">
        <authorList>
            <person name="Brown-Elliot B."/>
            <person name="Wallace R."/>
            <person name="Lenaerts A."/>
            <person name="Ordway D."/>
            <person name="DeGroote M.A."/>
            <person name="Parker T."/>
            <person name="Sizemore C."/>
            <person name="Tallon L.J."/>
            <person name="Sadzewicz L.K."/>
            <person name="Sengamalay N."/>
            <person name="Fraser C.M."/>
            <person name="Hine E."/>
            <person name="Shefchek K.A."/>
            <person name="Das S.P."/>
            <person name="Tettelin H."/>
        </authorList>
    </citation>
    <scope>NUCLEOTIDE SEQUENCE [LARGE SCALE GENOMIC DNA]</scope>
    <source>
        <strain evidence="2">4042</strain>
    </source>
</reference>
<gene>
    <name evidence="2" type="ORF">I553_1688</name>
</gene>
<comment type="caution">
    <text evidence="2">The sequence shown here is derived from an EMBL/GenBank/DDBJ whole genome shotgun (WGS) entry which is preliminary data.</text>
</comment>
<dbReference type="PATRIC" id="fig|1299334.3.peg.3484"/>
<name>X8CGX0_MYCXE</name>
<organism evidence="2">
    <name type="scientific">Mycobacterium xenopi 4042</name>
    <dbReference type="NCBI Taxonomy" id="1299334"/>
    <lineage>
        <taxon>Bacteria</taxon>
        <taxon>Bacillati</taxon>
        <taxon>Actinomycetota</taxon>
        <taxon>Actinomycetes</taxon>
        <taxon>Mycobacteriales</taxon>
        <taxon>Mycobacteriaceae</taxon>
        <taxon>Mycobacterium</taxon>
    </lineage>
</organism>
<dbReference type="AlphaFoldDB" id="X8CGX0"/>
<dbReference type="EMBL" id="JAOB01000032">
    <property type="protein sequence ID" value="EUA54530.1"/>
    <property type="molecule type" value="Genomic_DNA"/>
</dbReference>
<proteinExistence type="predicted"/>
<evidence type="ECO:0000256" key="1">
    <source>
        <dbReference type="SAM" id="MobiDB-lite"/>
    </source>
</evidence>